<feature type="region of interest" description="Disordered" evidence="4">
    <location>
        <begin position="1"/>
        <end position="24"/>
    </location>
</feature>
<evidence type="ECO:0000256" key="4">
    <source>
        <dbReference type="SAM" id="MobiDB-lite"/>
    </source>
</evidence>
<comment type="similarity">
    <text evidence="1">Belongs to the methyltransferase superfamily.</text>
</comment>
<dbReference type="InterPro" id="IPR051052">
    <property type="entry name" value="Diverse_substrate_MTase"/>
</dbReference>
<dbReference type="InterPro" id="IPR013216">
    <property type="entry name" value="Methyltransf_11"/>
</dbReference>
<dbReference type="STRING" id="1437875.CFRA_06115"/>
<evidence type="ECO:0000256" key="3">
    <source>
        <dbReference type="ARBA" id="ARBA00022679"/>
    </source>
</evidence>
<dbReference type="Gene3D" id="3.40.50.150">
    <property type="entry name" value="Vaccinia Virus protein VP39"/>
    <property type="match status" value="1"/>
</dbReference>
<keyword evidence="3 6" id="KW-0808">Transferase</keyword>
<sequence length="265" mass="29216">MTQPPADHYPAYRPPSTVNAPRFRDAGHRAASARAFRAGARAYDDARPGYPPEVAALLDGCARVADVGAGTGKLTAALMAAGREVWAVEPAADMARTLAERVDVPVWRATAEATALADAAVDAVACAQTWHWVDVAAACAELDRVVRPGGRVVLAWNTLDVADPWVLRLARIMHSGDVLAEGFTPEVHAPWRITRRWTGRWRDRLDTDGVFALTATRSYWLRNGEKVRERVRGNLEWYLFEHTGMHPGDPVELPYRTDAFVLERA</sequence>
<dbReference type="RefSeq" id="WP_075663876.1">
    <property type="nucleotide sequence ID" value="NZ_CP009247.1"/>
</dbReference>
<protein>
    <submittedName>
        <fullName evidence="6">SAM-dependent methyltransferase</fullName>
    </submittedName>
</protein>
<dbReference type="InterPro" id="IPR029063">
    <property type="entry name" value="SAM-dependent_MTases_sf"/>
</dbReference>
<gene>
    <name evidence="6" type="ORF">CFRA_06115</name>
</gene>
<evidence type="ECO:0000256" key="1">
    <source>
        <dbReference type="ARBA" id="ARBA00008361"/>
    </source>
</evidence>
<name>A0A1L7CSV7_9CORY</name>
<dbReference type="OrthoDB" id="9797252at2"/>
<dbReference type="Pfam" id="PF08241">
    <property type="entry name" value="Methyltransf_11"/>
    <property type="match status" value="1"/>
</dbReference>
<dbReference type="SUPFAM" id="SSF53335">
    <property type="entry name" value="S-adenosyl-L-methionine-dependent methyltransferases"/>
    <property type="match status" value="1"/>
</dbReference>
<reference evidence="6 7" key="1">
    <citation type="submission" date="2014-08" db="EMBL/GenBank/DDBJ databases">
        <title>Complete genome sequence of Corynebacterium frankenforstense ST18(T) (=DSM 45800(T)), isolated from raw cow milk.</title>
        <authorList>
            <person name="Ruckert C."/>
            <person name="Albersmeier A."/>
            <person name="Winkler A."/>
            <person name="Lipski A."/>
            <person name="Kalinowski J."/>
        </authorList>
    </citation>
    <scope>NUCLEOTIDE SEQUENCE [LARGE SCALE GENOMIC DNA]</scope>
    <source>
        <strain evidence="6 7">ST18</strain>
    </source>
</reference>
<dbReference type="KEGG" id="cfk:CFRA_06115"/>
<evidence type="ECO:0000313" key="7">
    <source>
        <dbReference type="Proteomes" id="UP000185434"/>
    </source>
</evidence>
<evidence type="ECO:0000313" key="6">
    <source>
        <dbReference type="EMBL" id="APT88891.1"/>
    </source>
</evidence>
<dbReference type="GO" id="GO:0032259">
    <property type="term" value="P:methylation"/>
    <property type="evidence" value="ECO:0007669"/>
    <property type="project" value="UniProtKB-KW"/>
</dbReference>
<dbReference type="EMBL" id="CP009247">
    <property type="protein sequence ID" value="APT88891.1"/>
    <property type="molecule type" value="Genomic_DNA"/>
</dbReference>
<keyword evidence="2 6" id="KW-0489">Methyltransferase</keyword>
<keyword evidence="7" id="KW-1185">Reference proteome</keyword>
<dbReference type="Proteomes" id="UP000185434">
    <property type="component" value="Chromosome"/>
</dbReference>
<dbReference type="GO" id="GO:0008757">
    <property type="term" value="F:S-adenosylmethionine-dependent methyltransferase activity"/>
    <property type="evidence" value="ECO:0007669"/>
    <property type="project" value="InterPro"/>
</dbReference>
<evidence type="ECO:0000256" key="2">
    <source>
        <dbReference type="ARBA" id="ARBA00022603"/>
    </source>
</evidence>
<proteinExistence type="inferred from homology"/>
<organism evidence="6 7">
    <name type="scientific">Corynebacterium frankenforstense DSM 45800</name>
    <dbReference type="NCBI Taxonomy" id="1437875"/>
    <lineage>
        <taxon>Bacteria</taxon>
        <taxon>Bacillati</taxon>
        <taxon>Actinomycetota</taxon>
        <taxon>Actinomycetes</taxon>
        <taxon>Mycobacteriales</taxon>
        <taxon>Corynebacteriaceae</taxon>
        <taxon>Corynebacterium</taxon>
    </lineage>
</organism>
<dbReference type="AlphaFoldDB" id="A0A1L7CSV7"/>
<dbReference type="PANTHER" id="PTHR44942:SF4">
    <property type="entry name" value="METHYLTRANSFERASE TYPE 11 DOMAIN-CONTAINING PROTEIN"/>
    <property type="match status" value="1"/>
</dbReference>
<evidence type="ECO:0000259" key="5">
    <source>
        <dbReference type="Pfam" id="PF08241"/>
    </source>
</evidence>
<accession>A0A1L7CSV7</accession>
<dbReference type="CDD" id="cd02440">
    <property type="entry name" value="AdoMet_MTases"/>
    <property type="match status" value="1"/>
</dbReference>
<dbReference type="PANTHER" id="PTHR44942">
    <property type="entry name" value="METHYLTRANSF_11 DOMAIN-CONTAINING PROTEIN"/>
    <property type="match status" value="1"/>
</dbReference>
<feature type="domain" description="Methyltransferase type 11" evidence="5">
    <location>
        <begin position="66"/>
        <end position="154"/>
    </location>
</feature>